<dbReference type="Proteomes" id="UP000193144">
    <property type="component" value="Unassembled WGS sequence"/>
</dbReference>
<dbReference type="InterPro" id="IPR056002">
    <property type="entry name" value="DUF7580"/>
</dbReference>
<dbReference type="AlphaFoldDB" id="A0A1Y1ZJ50"/>
<evidence type="ECO:0000313" key="2">
    <source>
        <dbReference type="EMBL" id="ORY10273.1"/>
    </source>
</evidence>
<reference evidence="2 3" key="1">
    <citation type="submission" date="2016-07" db="EMBL/GenBank/DDBJ databases">
        <title>Pervasive Adenine N6-methylation of Active Genes in Fungi.</title>
        <authorList>
            <consortium name="DOE Joint Genome Institute"/>
            <person name="Mondo S.J."/>
            <person name="Dannebaum R.O."/>
            <person name="Kuo R.C."/>
            <person name="Labutti K."/>
            <person name="Haridas S."/>
            <person name="Kuo A."/>
            <person name="Salamov A."/>
            <person name="Ahrendt S.R."/>
            <person name="Lipzen A."/>
            <person name="Sullivan W."/>
            <person name="Andreopoulos W.B."/>
            <person name="Clum A."/>
            <person name="Lindquist E."/>
            <person name="Daum C."/>
            <person name="Ramamoorthy G.K."/>
            <person name="Gryganskyi A."/>
            <person name="Culley D."/>
            <person name="Magnuson J.K."/>
            <person name="James T.Y."/>
            <person name="O'Malley M.A."/>
            <person name="Stajich J.E."/>
            <person name="Spatafora J.W."/>
            <person name="Visel A."/>
            <person name="Grigoriev I.V."/>
        </authorList>
    </citation>
    <scope>NUCLEOTIDE SEQUENCE [LARGE SCALE GENOMIC DNA]</scope>
    <source>
        <strain evidence="2 3">CBS 115471</strain>
    </source>
</reference>
<accession>A0A1Y1ZJ50</accession>
<protein>
    <recommendedName>
        <fullName evidence="1">DUF7580 domain-containing protein</fullName>
    </recommendedName>
</protein>
<evidence type="ECO:0000259" key="1">
    <source>
        <dbReference type="Pfam" id="PF24476"/>
    </source>
</evidence>
<feature type="domain" description="DUF7580" evidence="1">
    <location>
        <begin position="86"/>
        <end position="436"/>
    </location>
</feature>
<proteinExistence type="predicted"/>
<dbReference type="EMBL" id="MCFA01000075">
    <property type="protein sequence ID" value="ORY10273.1"/>
    <property type="molecule type" value="Genomic_DNA"/>
</dbReference>
<name>A0A1Y1ZJ50_9PLEO</name>
<sequence length="439" mass="49274">MTQGVTDDILALIVANRKDDGKHIDLIPRFKLMFGASNLTNAIDELETAVSGLNRLIHTVTRSRQPVESEPSRQTKRLAKAFRHLSSLASSLHTALGNGWSKSCHPSHNAQLFLDDRLDVLQSSKSGRHKARPAFRLVLATEAPGKESLDRLETEVHMHLDEQDLDIGRLEASSSTRVRVSFTSSHCDSDPLPTGIDDLCMALTAAQSANSANQYVAFVVSASKGRTQIATIPAPQKCLIACHQQFISLKELLSDDLTKRRIPLRSRMLLSVRLASNLLQLLNTPWLPATFSKEKIFFPATPVPKQNTPLVDFSRPFIHSEFKEDDPTAVFSQNYASPPKETLLELGILLLEIWHEQTLEERFSLDKSPVEFFDRLPLALKWAEESHTELLESYENAVCYCTGFMTGESRGSQWKDDKLWASVYGEVIEPLARNCKLWR</sequence>
<dbReference type="Pfam" id="PF24476">
    <property type="entry name" value="DUF7580"/>
    <property type="match status" value="1"/>
</dbReference>
<dbReference type="PANTHER" id="PTHR35186:SF4">
    <property type="entry name" value="PRION-INHIBITION AND PROPAGATION HELO DOMAIN-CONTAINING PROTEIN"/>
    <property type="match status" value="1"/>
</dbReference>
<comment type="caution">
    <text evidence="2">The sequence shown here is derived from an EMBL/GenBank/DDBJ whole genome shotgun (WGS) entry which is preliminary data.</text>
</comment>
<evidence type="ECO:0000313" key="3">
    <source>
        <dbReference type="Proteomes" id="UP000193144"/>
    </source>
</evidence>
<dbReference type="PANTHER" id="PTHR35186">
    <property type="entry name" value="ANK_REP_REGION DOMAIN-CONTAINING PROTEIN"/>
    <property type="match status" value="1"/>
</dbReference>
<organism evidence="2 3">
    <name type="scientific">Clohesyomyces aquaticus</name>
    <dbReference type="NCBI Taxonomy" id="1231657"/>
    <lineage>
        <taxon>Eukaryota</taxon>
        <taxon>Fungi</taxon>
        <taxon>Dikarya</taxon>
        <taxon>Ascomycota</taxon>
        <taxon>Pezizomycotina</taxon>
        <taxon>Dothideomycetes</taxon>
        <taxon>Pleosporomycetidae</taxon>
        <taxon>Pleosporales</taxon>
        <taxon>Lindgomycetaceae</taxon>
        <taxon>Clohesyomyces</taxon>
    </lineage>
</organism>
<dbReference type="OrthoDB" id="3565018at2759"/>
<dbReference type="STRING" id="1231657.A0A1Y1ZJ50"/>
<gene>
    <name evidence="2" type="ORF">BCR34DRAFT_354613</name>
</gene>
<keyword evidence="3" id="KW-1185">Reference proteome</keyword>